<keyword evidence="1" id="KW-0732">Signal</keyword>
<dbReference type="InterPro" id="IPR011042">
    <property type="entry name" value="6-blade_b-propeller_TolB-like"/>
</dbReference>
<dbReference type="EMBL" id="JANEYF010003618">
    <property type="protein sequence ID" value="KAJ8935159.1"/>
    <property type="molecule type" value="Genomic_DNA"/>
</dbReference>
<accession>A0AAV8X869</accession>
<sequence>MPLTWIQHLSFGGLTEPSQEWVLQAKKMEKVFAKFNGMKFGGRKNLVKKLTSIVIKIYGEIPEAVVKAFILQRTYIGKKLNKERVGTEIGNKRKREVDGDTDARNTFNETNYYQLAHLGPIKEHTVLTLDPQSGKVLGKWGADLFYMPHGLTVDRHDNLWVTDVALHQAFKI</sequence>
<reference evidence="3" key="1">
    <citation type="journal article" date="2023" name="Insect Mol. Biol.">
        <title>Genome sequencing provides insights into the evolution of gene families encoding plant cell wall-degrading enzymes in longhorned beetles.</title>
        <authorList>
            <person name="Shin N.R."/>
            <person name="Okamura Y."/>
            <person name="Kirsch R."/>
            <person name="Pauchet Y."/>
        </authorList>
    </citation>
    <scope>NUCLEOTIDE SEQUENCE</scope>
    <source>
        <strain evidence="3">RBIC_L_NR</strain>
    </source>
</reference>
<gene>
    <name evidence="3" type="ORF">NQ314_012978</name>
</gene>
<organism evidence="3 4">
    <name type="scientific">Rhamnusium bicolor</name>
    <dbReference type="NCBI Taxonomy" id="1586634"/>
    <lineage>
        <taxon>Eukaryota</taxon>
        <taxon>Metazoa</taxon>
        <taxon>Ecdysozoa</taxon>
        <taxon>Arthropoda</taxon>
        <taxon>Hexapoda</taxon>
        <taxon>Insecta</taxon>
        <taxon>Pterygota</taxon>
        <taxon>Neoptera</taxon>
        <taxon>Endopterygota</taxon>
        <taxon>Coleoptera</taxon>
        <taxon>Polyphaga</taxon>
        <taxon>Cucujiformia</taxon>
        <taxon>Chrysomeloidea</taxon>
        <taxon>Cerambycidae</taxon>
        <taxon>Lepturinae</taxon>
        <taxon>Rhagiini</taxon>
        <taxon>Rhamnusium</taxon>
    </lineage>
</organism>
<comment type="caution">
    <text evidence="3">The sequence shown here is derived from an EMBL/GenBank/DDBJ whole genome shotgun (WGS) entry which is preliminary data.</text>
</comment>
<dbReference type="SUPFAM" id="SSF63829">
    <property type="entry name" value="Calcium-dependent phosphotriesterase"/>
    <property type="match status" value="1"/>
</dbReference>
<dbReference type="GO" id="GO:0005576">
    <property type="term" value="C:extracellular region"/>
    <property type="evidence" value="ECO:0007669"/>
    <property type="project" value="TreeGrafter"/>
</dbReference>
<name>A0AAV8X869_9CUCU</name>
<evidence type="ECO:0000256" key="2">
    <source>
        <dbReference type="ARBA" id="ARBA00023180"/>
    </source>
</evidence>
<evidence type="ECO:0000313" key="3">
    <source>
        <dbReference type="EMBL" id="KAJ8935159.1"/>
    </source>
</evidence>
<dbReference type="AlphaFoldDB" id="A0AAV8X869"/>
<evidence type="ECO:0008006" key="5">
    <source>
        <dbReference type="Google" id="ProtNLM"/>
    </source>
</evidence>
<dbReference type="PANTHER" id="PTHR10680:SF37">
    <property type="entry name" value="PEPTIDYL-ALPHA-HYDROXYGLYCINE ALPHA-AMIDATING LYASE 2"/>
    <property type="match status" value="1"/>
</dbReference>
<dbReference type="PANTHER" id="PTHR10680">
    <property type="entry name" value="PEPTIDYL-GLYCINE ALPHA-AMIDATING MONOOXYGENASE"/>
    <property type="match status" value="1"/>
</dbReference>
<dbReference type="Proteomes" id="UP001162156">
    <property type="component" value="Unassembled WGS sequence"/>
</dbReference>
<proteinExistence type="predicted"/>
<keyword evidence="2" id="KW-0325">Glycoprotein</keyword>
<evidence type="ECO:0000313" key="4">
    <source>
        <dbReference type="Proteomes" id="UP001162156"/>
    </source>
</evidence>
<dbReference type="Gene3D" id="2.120.10.30">
    <property type="entry name" value="TolB, C-terminal domain"/>
    <property type="match status" value="1"/>
</dbReference>
<protein>
    <recommendedName>
        <fullName evidence="5">Peptidylamidoglycolate lyase</fullName>
    </recommendedName>
</protein>
<evidence type="ECO:0000256" key="1">
    <source>
        <dbReference type="ARBA" id="ARBA00022729"/>
    </source>
</evidence>
<keyword evidence="4" id="KW-1185">Reference proteome</keyword>